<dbReference type="AlphaFoldDB" id="A0A2A6LP55"/>
<keyword evidence="5" id="KW-0560">Oxidoreductase</keyword>
<evidence type="ECO:0000256" key="2">
    <source>
        <dbReference type="ARBA" id="ARBA00010790"/>
    </source>
</evidence>
<dbReference type="InterPro" id="IPR007867">
    <property type="entry name" value="GMC_OxRtase_C"/>
</dbReference>
<evidence type="ECO:0000259" key="6">
    <source>
        <dbReference type="Pfam" id="PF05199"/>
    </source>
</evidence>
<dbReference type="InterPro" id="IPR036188">
    <property type="entry name" value="FAD/NAD-bd_sf"/>
</dbReference>
<proteinExistence type="inferred from homology"/>
<protein>
    <submittedName>
        <fullName evidence="7">GMC family oxidoreductase</fullName>
    </submittedName>
</protein>
<dbReference type="Proteomes" id="UP000220353">
    <property type="component" value="Unassembled WGS sequence"/>
</dbReference>
<sequence>MVLHVRPGQVAGEHFDVVVIGSGFGSAFFLHAFLQHRHTRILLLEWGRHNSHAWQLEHGANTDLNDEQTYRSNSPKPWNYTIGLGGGTNCWFAQTPRLHPNDFRLKSRYRVGQDWPITYDDLEPFYCQAETVMSISGDPDMGTIMPRSMSFPQPPHRLSTPDRMMKAAQPDQHFVMPTARARVATQQRPSCCASLRCSLCPVDAKFTANNGLMHVFEHPDVSVCLGSEVRRLEYASGSVRAVAFSYDGKEHVVTGDLFVLGANGIQSAAIMLRSDLGGEFVGRGLHESYGWNLEVYLDGVDNFDGSTITTGLNFGLYDGDHRSKHAAALVYFENRWQHGLRAEKGRLRQTLPLVIVTEDLLEAENFVSLDEDDNAFIHYKGPANYAVEGMARAREKLPKLLRPLPVEKIIDRGLRRTESHVQGTLRMGRDPTDSVVDGDLIHHKLRNLLIVGTSTFPSCSCANPSLTAAALSLRAASRIMRGSRR</sequence>
<evidence type="ECO:0000313" key="7">
    <source>
        <dbReference type="EMBL" id="PDT44087.1"/>
    </source>
</evidence>
<dbReference type="RefSeq" id="WP_042779120.1">
    <property type="nucleotide sequence ID" value="NZ_NWTC01000042.1"/>
</dbReference>
<dbReference type="EMBL" id="NWTC01000042">
    <property type="protein sequence ID" value="PDT44087.1"/>
    <property type="molecule type" value="Genomic_DNA"/>
</dbReference>
<feature type="domain" description="Glucose-methanol-choline oxidoreductase C-terminal" evidence="6">
    <location>
        <begin position="411"/>
        <end position="471"/>
    </location>
</feature>
<dbReference type="GO" id="GO:0016614">
    <property type="term" value="F:oxidoreductase activity, acting on CH-OH group of donors"/>
    <property type="evidence" value="ECO:0007669"/>
    <property type="project" value="InterPro"/>
</dbReference>
<dbReference type="SUPFAM" id="SSF51905">
    <property type="entry name" value="FAD/NAD(P)-binding domain"/>
    <property type="match status" value="1"/>
</dbReference>
<comment type="cofactor">
    <cofactor evidence="1">
        <name>FAD</name>
        <dbReference type="ChEBI" id="CHEBI:57692"/>
    </cofactor>
</comment>
<name>A0A2A6LP55_RHIFR</name>
<dbReference type="Pfam" id="PF05199">
    <property type="entry name" value="GMC_oxred_C"/>
    <property type="match status" value="1"/>
</dbReference>
<keyword evidence="4" id="KW-0274">FAD</keyword>
<comment type="caution">
    <text evidence="7">The sequence shown here is derived from an EMBL/GenBank/DDBJ whole genome shotgun (WGS) entry which is preliminary data.</text>
</comment>
<keyword evidence="3" id="KW-0285">Flavoprotein</keyword>
<evidence type="ECO:0000256" key="5">
    <source>
        <dbReference type="ARBA" id="ARBA00023002"/>
    </source>
</evidence>
<accession>A0A2A6LP55</accession>
<dbReference type="Gene3D" id="3.50.50.60">
    <property type="entry name" value="FAD/NAD(P)-binding domain"/>
    <property type="match status" value="2"/>
</dbReference>
<dbReference type="PANTHER" id="PTHR42784">
    <property type="entry name" value="PYRANOSE 2-OXIDASE"/>
    <property type="match status" value="1"/>
</dbReference>
<evidence type="ECO:0000313" key="8">
    <source>
        <dbReference type="Proteomes" id="UP000220353"/>
    </source>
</evidence>
<dbReference type="InterPro" id="IPR051473">
    <property type="entry name" value="P2Ox-like"/>
</dbReference>
<dbReference type="PANTHER" id="PTHR42784:SF1">
    <property type="entry name" value="PYRANOSE 2-OXIDASE"/>
    <property type="match status" value="1"/>
</dbReference>
<evidence type="ECO:0000256" key="3">
    <source>
        <dbReference type="ARBA" id="ARBA00022630"/>
    </source>
</evidence>
<gene>
    <name evidence="7" type="ORF">CO661_31315</name>
</gene>
<evidence type="ECO:0000256" key="4">
    <source>
        <dbReference type="ARBA" id="ARBA00022827"/>
    </source>
</evidence>
<reference evidence="7 8" key="1">
    <citation type="submission" date="2017-09" db="EMBL/GenBank/DDBJ databases">
        <title>Comparative genomics of rhizobia isolated from Phaseolus vulgaris in China.</title>
        <authorList>
            <person name="Tong W."/>
        </authorList>
    </citation>
    <scope>NUCLEOTIDE SEQUENCE [LARGE SCALE GENOMIC DNA]</scope>
    <source>
        <strain evidence="7 8">PCH1</strain>
    </source>
</reference>
<organism evidence="7 8">
    <name type="scientific">Rhizobium fredii</name>
    <name type="common">Sinorhizobium fredii</name>
    <dbReference type="NCBI Taxonomy" id="380"/>
    <lineage>
        <taxon>Bacteria</taxon>
        <taxon>Pseudomonadati</taxon>
        <taxon>Pseudomonadota</taxon>
        <taxon>Alphaproteobacteria</taxon>
        <taxon>Hyphomicrobiales</taxon>
        <taxon>Rhizobiaceae</taxon>
        <taxon>Sinorhizobium/Ensifer group</taxon>
        <taxon>Sinorhizobium</taxon>
    </lineage>
</organism>
<comment type="similarity">
    <text evidence="2">Belongs to the GMC oxidoreductase family.</text>
</comment>
<evidence type="ECO:0000256" key="1">
    <source>
        <dbReference type="ARBA" id="ARBA00001974"/>
    </source>
</evidence>